<dbReference type="Pfam" id="PF07690">
    <property type="entry name" value="MFS_1"/>
    <property type="match status" value="1"/>
</dbReference>
<dbReference type="Pfam" id="PF13499">
    <property type="entry name" value="EF-hand_7"/>
    <property type="match status" value="1"/>
</dbReference>
<feature type="transmembrane region" description="Helical" evidence="11">
    <location>
        <begin position="478"/>
        <end position="499"/>
    </location>
</feature>
<feature type="region of interest" description="Disordered" evidence="10">
    <location>
        <begin position="303"/>
        <end position="369"/>
    </location>
</feature>
<dbReference type="GO" id="GO:0022857">
    <property type="term" value="F:transmembrane transporter activity"/>
    <property type="evidence" value="ECO:0007669"/>
    <property type="project" value="InterPro"/>
</dbReference>
<dbReference type="PANTHER" id="PTHR23501">
    <property type="entry name" value="MAJOR FACILITATOR SUPERFAMILY"/>
    <property type="match status" value="1"/>
</dbReference>
<evidence type="ECO:0000256" key="6">
    <source>
        <dbReference type="ARBA" id="ARBA00023136"/>
    </source>
</evidence>
<evidence type="ECO:0000259" key="12">
    <source>
        <dbReference type="PROSITE" id="PS50222"/>
    </source>
</evidence>
<dbReference type="InterPro" id="IPR020846">
    <property type="entry name" value="MFS_dom"/>
</dbReference>
<feature type="transmembrane region" description="Helical" evidence="11">
    <location>
        <begin position="605"/>
        <end position="626"/>
    </location>
</feature>
<dbReference type="PANTHER" id="PTHR23501:SF102">
    <property type="entry name" value="DRUG TRANSPORTER, PUTATIVE (AFU_ORTHOLOGUE AFUA_3G08530)-RELATED"/>
    <property type="match status" value="1"/>
</dbReference>
<comment type="caution">
    <text evidence="14">The sequence shown here is derived from an EMBL/GenBank/DDBJ whole genome shotgun (WGS) entry which is preliminary data.</text>
</comment>
<dbReference type="PROSITE" id="PS00018">
    <property type="entry name" value="EF_HAND_1"/>
    <property type="match status" value="1"/>
</dbReference>
<organism evidence="14 15">
    <name type="scientific">Aspergillus lentulus</name>
    <dbReference type="NCBI Taxonomy" id="293939"/>
    <lineage>
        <taxon>Eukaryota</taxon>
        <taxon>Fungi</taxon>
        <taxon>Dikarya</taxon>
        <taxon>Ascomycota</taxon>
        <taxon>Pezizomycotina</taxon>
        <taxon>Eurotiomycetes</taxon>
        <taxon>Eurotiomycetidae</taxon>
        <taxon>Eurotiales</taxon>
        <taxon>Aspergillaceae</taxon>
        <taxon>Aspergillus</taxon>
        <taxon>Aspergillus subgen. Fumigati</taxon>
    </lineage>
</organism>
<dbReference type="PROSITE" id="PS50850">
    <property type="entry name" value="MFS"/>
    <property type="match status" value="1"/>
</dbReference>
<feature type="domain" description="EF-hand" evidence="12">
    <location>
        <begin position="192"/>
        <end position="227"/>
    </location>
</feature>
<feature type="domain" description="Major facilitator superfamily (MFS) profile" evidence="13">
    <location>
        <begin position="387"/>
        <end position="878"/>
    </location>
</feature>
<comment type="subcellular location">
    <subcellularLocation>
        <location evidence="1">Vacuole membrane</location>
        <topology evidence="1">Multi-pass membrane protein</topology>
    </subcellularLocation>
</comment>
<evidence type="ECO:0000256" key="8">
    <source>
        <dbReference type="ARBA" id="ARBA00069956"/>
    </source>
</evidence>
<dbReference type="Pfam" id="PF13405">
    <property type="entry name" value="EF-hand_6"/>
    <property type="match status" value="1"/>
</dbReference>
<evidence type="ECO:0000259" key="13">
    <source>
        <dbReference type="PROSITE" id="PS50850"/>
    </source>
</evidence>
<feature type="compositionally biased region" description="Polar residues" evidence="10">
    <location>
        <begin position="309"/>
        <end position="318"/>
    </location>
</feature>
<feature type="compositionally biased region" description="Basic and acidic residues" evidence="10">
    <location>
        <begin position="319"/>
        <end position="329"/>
    </location>
</feature>
<feature type="transmembrane region" description="Helical" evidence="11">
    <location>
        <begin position="742"/>
        <end position="763"/>
    </location>
</feature>
<evidence type="ECO:0000256" key="2">
    <source>
        <dbReference type="ARBA" id="ARBA00007520"/>
    </source>
</evidence>
<name>A0AAN4T821_ASPLE</name>
<feature type="compositionally biased region" description="Pro residues" evidence="10">
    <location>
        <begin position="82"/>
        <end position="99"/>
    </location>
</feature>
<protein>
    <recommendedName>
        <fullName evidence="8">Efflux pump dotC</fullName>
    </recommendedName>
    <alternativeName>
        <fullName evidence="9">Dothistromin biosynthesis protein C</fullName>
    </alternativeName>
</protein>
<dbReference type="Proteomes" id="UP000051487">
    <property type="component" value="Unassembled WGS sequence"/>
</dbReference>
<dbReference type="GO" id="GO:0005774">
    <property type="term" value="C:vacuolar membrane"/>
    <property type="evidence" value="ECO:0007669"/>
    <property type="project" value="UniProtKB-SubCell"/>
</dbReference>
<keyword evidence="5 11" id="KW-1133">Transmembrane helix</keyword>
<evidence type="ECO:0000256" key="4">
    <source>
        <dbReference type="ARBA" id="ARBA00022837"/>
    </source>
</evidence>
<evidence type="ECO:0000313" key="14">
    <source>
        <dbReference type="EMBL" id="GAQ04581.1"/>
    </source>
</evidence>
<feature type="region of interest" description="Disordered" evidence="10">
    <location>
        <begin position="1"/>
        <end position="128"/>
    </location>
</feature>
<evidence type="ECO:0000256" key="11">
    <source>
        <dbReference type="SAM" id="Phobius"/>
    </source>
</evidence>
<dbReference type="FunFam" id="1.20.1720.10:FF:000014">
    <property type="entry name" value="MFS drug transporter, putative"/>
    <property type="match status" value="1"/>
</dbReference>
<feature type="transmembrane region" description="Helical" evidence="11">
    <location>
        <begin position="647"/>
        <end position="669"/>
    </location>
</feature>
<dbReference type="Pfam" id="PF13202">
    <property type="entry name" value="EF-hand_5"/>
    <property type="match status" value="1"/>
</dbReference>
<feature type="compositionally biased region" description="Pro residues" evidence="10">
    <location>
        <begin position="108"/>
        <end position="121"/>
    </location>
</feature>
<dbReference type="EMBL" id="BCLY01000004">
    <property type="protein sequence ID" value="GAQ04581.1"/>
    <property type="molecule type" value="Genomic_DNA"/>
</dbReference>
<evidence type="ECO:0000256" key="1">
    <source>
        <dbReference type="ARBA" id="ARBA00004128"/>
    </source>
</evidence>
<dbReference type="CDD" id="cd17502">
    <property type="entry name" value="MFS_Azr1_MDR_like"/>
    <property type="match status" value="1"/>
</dbReference>
<gene>
    <name evidence="14" type="ORF">ALT_1902</name>
</gene>
<dbReference type="Gene3D" id="1.20.1720.10">
    <property type="entry name" value="Multidrug resistance protein D"/>
    <property type="match status" value="1"/>
</dbReference>
<feature type="transmembrane region" description="Helical" evidence="11">
    <location>
        <begin position="422"/>
        <end position="441"/>
    </location>
</feature>
<feature type="transmembrane region" description="Helical" evidence="11">
    <location>
        <begin position="511"/>
        <end position="537"/>
    </location>
</feature>
<dbReference type="PROSITE" id="PS50222">
    <property type="entry name" value="EF_HAND_2"/>
    <property type="match status" value="2"/>
</dbReference>
<feature type="transmembrane region" description="Helical" evidence="11">
    <location>
        <begin position="384"/>
        <end position="410"/>
    </location>
</feature>
<dbReference type="GO" id="GO:0005886">
    <property type="term" value="C:plasma membrane"/>
    <property type="evidence" value="ECO:0007669"/>
    <property type="project" value="TreeGrafter"/>
</dbReference>
<dbReference type="CDD" id="cd16180">
    <property type="entry name" value="EFh_PEF_Group_I"/>
    <property type="match status" value="1"/>
</dbReference>
<dbReference type="InterPro" id="IPR011992">
    <property type="entry name" value="EF-hand-dom_pair"/>
</dbReference>
<dbReference type="SUPFAM" id="SSF47473">
    <property type="entry name" value="EF-hand"/>
    <property type="match status" value="1"/>
</dbReference>
<feature type="region of interest" description="Disordered" evidence="10">
    <location>
        <begin position="901"/>
        <end position="920"/>
    </location>
</feature>
<feature type="compositionally biased region" description="Polar residues" evidence="10">
    <location>
        <begin position="26"/>
        <end position="45"/>
    </location>
</feature>
<dbReference type="InterPro" id="IPR018247">
    <property type="entry name" value="EF_Hand_1_Ca_BS"/>
</dbReference>
<dbReference type="GO" id="GO:0005509">
    <property type="term" value="F:calcium ion binding"/>
    <property type="evidence" value="ECO:0007669"/>
    <property type="project" value="InterPro"/>
</dbReference>
<evidence type="ECO:0000256" key="3">
    <source>
        <dbReference type="ARBA" id="ARBA00022692"/>
    </source>
</evidence>
<feature type="compositionally biased region" description="Basic and acidic residues" evidence="10">
    <location>
        <begin position="351"/>
        <end position="369"/>
    </location>
</feature>
<keyword evidence="4" id="KW-0106">Calcium</keyword>
<feature type="transmembrane region" description="Helical" evidence="11">
    <location>
        <begin position="453"/>
        <end position="472"/>
    </location>
</feature>
<keyword evidence="3 11" id="KW-0812">Transmembrane</keyword>
<comment type="similarity">
    <text evidence="2">Belongs to the major facilitator superfamily. TCR/Tet family.</text>
</comment>
<feature type="domain" description="EF-hand" evidence="12">
    <location>
        <begin position="268"/>
        <end position="305"/>
    </location>
</feature>
<keyword evidence="6 11" id="KW-0472">Membrane</keyword>
<feature type="transmembrane region" description="Helical" evidence="11">
    <location>
        <begin position="681"/>
        <end position="705"/>
    </location>
</feature>
<dbReference type="SMART" id="SM00054">
    <property type="entry name" value="EFh"/>
    <property type="match status" value="3"/>
</dbReference>
<evidence type="ECO:0000256" key="7">
    <source>
        <dbReference type="ARBA" id="ARBA00057269"/>
    </source>
</evidence>
<comment type="function">
    <text evidence="7">Efflux pump; part of the gene cluster that mediates the biosynthesis of dothistromin (DOTH), a polyketide toxin very similar in structure to the aflatoxin precursor, versicolorin B. One function of dotC may be to transport early-stage dothistromin biosynthetic intermediates from the cytoplasm into vacuoles, thereby affecting the rate of dothistromin production.</text>
</comment>
<dbReference type="InterPro" id="IPR011701">
    <property type="entry name" value="MFS"/>
</dbReference>
<accession>A0AAN4T821</accession>
<feature type="transmembrane region" description="Helical" evidence="11">
    <location>
        <begin position="855"/>
        <end position="873"/>
    </location>
</feature>
<dbReference type="PRINTS" id="PR01036">
    <property type="entry name" value="TCRTETB"/>
</dbReference>
<evidence type="ECO:0000256" key="10">
    <source>
        <dbReference type="SAM" id="MobiDB-lite"/>
    </source>
</evidence>
<evidence type="ECO:0000313" key="15">
    <source>
        <dbReference type="Proteomes" id="UP000051487"/>
    </source>
</evidence>
<dbReference type="InterPro" id="IPR036259">
    <property type="entry name" value="MFS_trans_sf"/>
</dbReference>
<sequence>MAYNKSYNPDALPAHAEPEQVAQLIGSMQVSSQPQAQRPPRTSSHAPPGGHPQRVPATNAQINKPLPATGPPPANHARPHPLHPSPPPQNYGFGPPPSQPVRNRPSPVSRPPQSPHPPPLSAPHDDPQQLFPLFRAANASHSGALTEMELGSALVNGDYTSFHPKTVKMMIRMFDRNSSGTISFDEFVALWRFLAAWRELFDRFDEDRSGRISLQEFEKALVAFGYRLSQSFVTVLFTTFESKKQQINGGHGLAKDGMSFDLFVQACISLRRMTDVFKRYDEDRDGYITLSFEEFLTVDREKDHDYENDNNSSLTMSDKISRSGEDSLEKSATMTPPSIGDDQLPVNNSDHPSHEKSDGKDVEKDGAPLDRTHSQAQKLGKKKILIIMPALCLVLFLAALDMTIVSTALPTMAAQFHASESGYSWMASSYLLANAACITLWGKISDIWGRKPILLMANVVFLVGSLICALATSMTMMLIGRAIQGAGGGGIIVLANICVTDLFSVRERPMYYGLFGMTWAIAGALGPIIGGAFTTAVTWRWCFYLNLPVGGVSLAILVFFLKLESGGTPLFEGLRSIDWSGTVLIIGGTLMFLFGLEFGGVDYPWASATVICLIIFGVVVWVLAMLNEWKVAKYPLIPVRLFKNWHNRLVLIVCFCHAFVFIAGSYYLPLYFQTVLQASPILSGVYVLPLVLSLSVVSAGTGIIIKKTGRYRELIVGGLGLMTLGFGLLIDLKYYASWPRIIMYQIIAGVGVGPLFQAPLVAFQANIHRSDMATATATFAFLRQASSAIAVVLGTVVYQNVLARQLPAIEAVTSPETAATIAGSFAGSTSSLVKTLPESARIVVLKAFTHSLSRLWIFYTAVGGFGFVISLFIRPVELSKAHTFTKTGLAEQERARKEILAEQKAEAAAKRTDPSPKAEV</sequence>
<dbReference type="Gene3D" id="1.20.1250.20">
    <property type="entry name" value="MFS general substrate transporter like domains"/>
    <property type="match status" value="1"/>
</dbReference>
<dbReference type="AlphaFoldDB" id="A0AAN4T821"/>
<proteinExistence type="inferred from homology"/>
<dbReference type="SUPFAM" id="SSF103473">
    <property type="entry name" value="MFS general substrate transporter"/>
    <property type="match status" value="1"/>
</dbReference>
<feature type="transmembrane region" description="Helical" evidence="11">
    <location>
        <begin position="714"/>
        <end position="736"/>
    </location>
</feature>
<evidence type="ECO:0000256" key="9">
    <source>
        <dbReference type="ARBA" id="ARBA00083178"/>
    </source>
</evidence>
<dbReference type="InterPro" id="IPR002048">
    <property type="entry name" value="EF_hand_dom"/>
</dbReference>
<dbReference type="Gene3D" id="1.10.238.10">
    <property type="entry name" value="EF-hand"/>
    <property type="match status" value="1"/>
</dbReference>
<feature type="transmembrane region" description="Helical" evidence="11">
    <location>
        <begin position="582"/>
        <end position="599"/>
    </location>
</feature>
<feature type="transmembrane region" description="Helical" evidence="11">
    <location>
        <begin position="543"/>
        <end position="561"/>
    </location>
</feature>
<evidence type="ECO:0000256" key="5">
    <source>
        <dbReference type="ARBA" id="ARBA00022989"/>
    </source>
</evidence>
<dbReference type="FunFam" id="1.20.1250.20:FF:000196">
    <property type="entry name" value="MFS toxin efflux pump (AflT)"/>
    <property type="match status" value="1"/>
</dbReference>
<reference evidence="14 15" key="1">
    <citation type="submission" date="2015-11" db="EMBL/GenBank/DDBJ databases">
        <title>Aspergillus lentulus strain IFM 54703T.</title>
        <authorList>
            <person name="Kusuya Y."/>
            <person name="Sakai K."/>
            <person name="Kamei K."/>
            <person name="Takahashi H."/>
            <person name="Yaguchi T."/>
        </authorList>
    </citation>
    <scope>NUCLEOTIDE SEQUENCE [LARGE SCALE GENOMIC DNA]</scope>
    <source>
        <strain evidence="14 15">IFM 54703</strain>
    </source>
</reference>
<feature type="transmembrane region" description="Helical" evidence="11">
    <location>
        <begin position="775"/>
        <end position="798"/>
    </location>
</feature>